<gene>
    <name evidence="3" type="ORF">B0G62_12059</name>
</gene>
<dbReference type="GO" id="GO:0006508">
    <property type="term" value="P:proteolysis"/>
    <property type="evidence" value="ECO:0007669"/>
    <property type="project" value="InterPro"/>
</dbReference>
<dbReference type="Pfam" id="PF01343">
    <property type="entry name" value="Peptidase_S49"/>
    <property type="match status" value="1"/>
</dbReference>
<evidence type="ECO:0000259" key="2">
    <source>
        <dbReference type="Pfam" id="PF01343"/>
    </source>
</evidence>
<dbReference type="InterPro" id="IPR033855">
    <property type="entry name" value="Protein_C"/>
</dbReference>
<proteinExistence type="inferred from homology"/>
<keyword evidence="4" id="KW-1185">Reference proteome</keyword>
<protein>
    <submittedName>
        <fullName evidence="3">Signal peptide peptidase SppA</fullName>
    </submittedName>
</protein>
<dbReference type="Gene3D" id="6.20.330.10">
    <property type="match status" value="1"/>
</dbReference>
<evidence type="ECO:0000313" key="4">
    <source>
        <dbReference type="Proteomes" id="UP000237381"/>
    </source>
</evidence>
<dbReference type="PANTHER" id="PTHR42987:SF7">
    <property type="entry name" value="SIGNAL PEPTIDE PEPTIDASE SPPA-RELATED"/>
    <property type="match status" value="1"/>
</dbReference>
<dbReference type="GO" id="GO:0008233">
    <property type="term" value="F:peptidase activity"/>
    <property type="evidence" value="ECO:0007669"/>
    <property type="project" value="InterPro"/>
</dbReference>
<dbReference type="PANTHER" id="PTHR42987">
    <property type="entry name" value="PEPTIDASE S49"/>
    <property type="match status" value="1"/>
</dbReference>
<dbReference type="Proteomes" id="UP000237381">
    <property type="component" value="Unassembled WGS sequence"/>
</dbReference>
<accession>A0A2S4LXA1</accession>
<dbReference type="CDD" id="cd07022">
    <property type="entry name" value="S49_Sppa_36K_type"/>
    <property type="match status" value="1"/>
</dbReference>
<dbReference type="EMBL" id="PQGA01000020">
    <property type="protein sequence ID" value="POR47066.1"/>
    <property type="molecule type" value="Genomic_DNA"/>
</dbReference>
<dbReference type="InterPro" id="IPR029045">
    <property type="entry name" value="ClpP/crotonase-like_dom_sf"/>
</dbReference>
<dbReference type="SUPFAM" id="SSF52096">
    <property type="entry name" value="ClpP/crotonase"/>
    <property type="match status" value="1"/>
</dbReference>
<organism evidence="3 4">
    <name type="scientific">Paraburkholderia eburnea</name>
    <dbReference type="NCBI Taxonomy" id="1189126"/>
    <lineage>
        <taxon>Bacteria</taxon>
        <taxon>Pseudomonadati</taxon>
        <taxon>Pseudomonadota</taxon>
        <taxon>Betaproteobacteria</taxon>
        <taxon>Burkholderiales</taxon>
        <taxon>Burkholderiaceae</taxon>
        <taxon>Paraburkholderia</taxon>
    </lineage>
</organism>
<reference evidence="3 4" key="1">
    <citation type="submission" date="2018-01" db="EMBL/GenBank/DDBJ databases">
        <title>Genomic Encyclopedia of Type Strains, Phase III (KMG-III): the genomes of soil and plant-associated and newly described type strains.</title>
        <authorList>
            <person name="Whitman W."/>
        </authorList>
    </citation>
    <scope>NUCLEOTIDE SEQUENCE [LARGE SCALE GENOMIC DNA]</scope>
    <source>
        <strain evidence="3 4">JCM 18070</strain>
    </source>
</reference>
<sequence>MKHALLISEFLSTPWAIMPERLSAFAGVIARWSLGAIADADTMTTVQTDSAAVAARRGASARAGNGSIAVLPMYGVVTQRGNMADDISGPGSMSTQMFAKALRSALADDSVDAILIDVDSPGGSVYGVQELADEIYQARGQKPVVTIANSLAASAAYWLGSAASEFYVTPGGEVGSIGVWSAHEDWSKALAEAGVTTTLISAGKYKTEGSPYEPLSADAQSFMQSRVDDYYSAFTKAVARNRGVPIASVRDGMGQGRVLGAQAAKDAGMVDGIDTFDGVLRKLTATYRSTGKPRSLDQRTDVAKACPKENEGDRENRELSRLALRRRLIQIASV</sequence>
<dbReference type="Gene3D" id="3.90.226.10">
    <property type="entry name" value="2-enoyl-CoA Hydratase, Chain A, domain 1"/>
    <property type="match status" value="1"/>
</dbReference>
<evidence type="ECO:0000256" key="1">
    <source>
        <dbReference type="ARBA" id="ARBA00008683"/>
    </source>
</evidence>
<evidence type="ECO:0000313" key="3">
    <source>
        <dbReference type="EMBL" id="POR47066.1"/>
    </source>
</evidence>
<dbReference type="RefSeq" id="WP_103707024.1">
    <property type="nucleotide sequence ID" value="NZ_PQGA01000020.1"/>
</dbReference>
<feature type="domain" description="Peptidase S49" evidence="2">
    <location>
        <begin position="140"/>
        <end position="284"/>
    </location>
</feature>
<comment type="caution">
    <text evidence="3">The sequence shown here is derived from an EMBL/GenBank/DDBJ whole genome shotgun (WGS) entry which is preliminary data.</text>
</comment>
<dbReference type="OrthoDB" id="6999246at2"/>
<comment type="similarity">
    <text evidence="1">Belongs to the peptidase S49 family.</text>
</comment>
<name>A0A2S4LXA1_9BURK</name>
<dbReference type="InterPro" id="IPR002142">
    <property type="entry name" value="Peptidase_S49"/>
</dbReference>
<dbReference type="AlphaFoldDB" id="A0A2S4LXA1"/>